<evidence type="ECO:0000313" key="3">
    <source>
        <dbReference type="Proteomes" id="UP000183245"/>
    </source>
</evidence>
<evidence type="ECO:0000313" key="2">
    <source>
        <dbReference type="EMBL" id="OIP97586.1"/>
    </source>
</evidence>
<proteinExistence type="predicted"/>
<feature type="domain" description="TraC-like" evidence="1">
    <location>
        <begin position="27"/>
        <end position="197"/>
    </location>
</feature>
<dbReference type="AlphaFoldDB" id="A0A1J5IT54"/>
<reference evidence="2" key="1">
    <citation type="journal article" date="2016" name="Environ. Microbiol.">
        <title>Genomic resolution of a cold subsurface aquifer community provides metabolic insights for novel microbes adapted to high CO concentrations.</title>
        <authorList>
            <person name="Probst A.J."/>
            <person name="Castelle C.J."/>
            <person name="Singh A."/>
            <person name="Brown C.T."/>
            <person name="Anantharaman K."/>
            <person name="Sharon I."/>
            <person name="Hug L.A."/>
            <person name="Burstein D."/>
            <person name="Emerson J.B."/>
            <person name="Thomas B.C."/>
            <person name="Banfield J.F."/>
        </authorList>
    </citation>
    <scope>NUCLEOTIDE SEQUENCE [LARGE SCALE GENOMIC DNA]</scope>
    <source>
        <strain evidence="2">CG2_30_54_11</strain>
    </source>
</reference>
<sequence length="239" mass="27485">MPQKPNKPSTQSHLDIDRIRDGIIILKGGSYRQIMRTTNVNFSLKSEMEQNAMIFAYRNFLNAITFPVEIIIRTRALNIDHYIETLHKHEEAQENELLKLQTSEYIEYIQRLIEVANILDRQFYVSIPYSSGAGEEVKAMTGLFGKKKKAEDTNFDTARQQLQQRCDALISHLSSVGVKAKPLTTQELIELFYDIYNPGTAQLEKLEVDPSELTTPVTTFKTKQELEQINKLKTEQSTQ</sequence>
<dbReference type="STRING" id="1817892.AUK40_03040"/>
<name>A0A1J5IT54_9BACT</name>
<evidence type="ECO:0000259" key="1">
    <source>
        <dbReference type="Pfam" id="PF26593"/>
    </source>
</evidence>
<dbReference type="Pfam" id="PF26593">
    <property type="entry name" value="TraC-like"/>
    <property type="match status" value="1"/>
</dbReference>
<organism evidence="2 3">
    <name type="scientific">Candidatus Wirthbacteria bacterium CG2_30_54_11</name>
    <dbReference type="NCBI Taxonomy" id="1817892"/>
    <lineage>
        <taxon>Bacteria</taxon>
        <taxon>Candidatus Wirthbacteria</taxon>
    </lineage>
</organism>
<comment type="caution">
    <text evidence="2">The sequence shown here is derived from an EMBL/GenBank/DDBJ whole genome shotgun (WGS) entry which is preliminary data.</text>
</comment>
<accession>A0A1J5IT54</accession>
<dbReference type="InterPro" id="IPR058596">
    <property type="entry name" value="TraC-like_dom"/>
</dbReference>
<dbReference type="Proteomes" id="UP000183245">
    <property type="component" value="Unassembled WGS sequence"/>
</dbReference>
<dbReference type="EMBL" id="MNZT01000052">
    <property type="protein sequence ID" value="OIP97586.1"/>
    <property type="molecule type" value="Genomic_DNA"/>
</dbReference>
<gene>
    <name evidence="2" type="ORF">AUK40_03040</name>
</gene>
<protein>
    <recommendedName>
        <fullName evidence="1">TraC-like domain-containing protein</fullName>
    </recommendedName>
</protein>